<evidence type="ECO:0000313" key="1">
    <source>
        <dbReference type="EnsemblMetazoa" id="tetur10g03340.1"/>
    </source>
</evidence>
<dbReference type="AlphaFoldDB" id="T1KFJ3"/>
<reference evidence="2" key="1">
    <citation type="submission" date="2011-08" db="EMBL/GenBank/DDBJ databases">
        <authorList>
            <person name="Rombauts S."/>
        </authorList>
    </citation>
    <scope>NUCLEOTIDE SEQUENCE</scope>
    <source>
        <strain evidence="2">London</strain>
    </source>
</reference>
<keyword evidence="2" id="KW-1185">Reference proteome</keyword>
<name>T1KFJ3_TETUR</name>
<protein>
    <submittedName>
        <fullName evidence="1">Uncharacterized protein</fullName>
    </submittedName>
</protein>
<accession>T1KFJ3</accession>
<proteinExistence type="predicted"/>
<dbReference type="HOGENOM" id="CLU_3109015_0_0_1"/>
<dbReference type="Proteomes" id="UP000015104">
    <property type="component" value="Unassembled WGS sequence"/>
</dbReference>
<evidence type="ECO:0000313" key="2">
    <source>
        <dbReference type="Proteomes" id="UP000015104"/>
    </source>
</evidence>
<organism evidence="1 2">
    <name type="scientific">Tetranychus urticae</name>
    <name type="common">Two-spotted spider mite</name>
    <dbReference type="NCBI Taxonomy" id="32264"/>
    <lineage>
        <taxon>Eukaryota</taxon>
        <taxon>Metazoa</taxon>
        <taxon>Ecdysozoa</taxon>
        <taxon>Arthropoda</taxon>
        <taxon>Chelicerata</taxon>
        <taxon>Arachnida</taxon>
        <taxon>Acari</taxon>
        <taxon>Acariformes</taxon>
        <taxon>Trombidiformes</taxon>
        <taxon>Prostigmata</taxon>
        <taxon>Eleutherengona</taxon>
        <taxon>Raphignathae</taxon>
        <taxon>Tetranychoidea</taxon>
        <taxon>Tetranychidae</taxon>
        <taxon>Tetranychus</taxon>
    </lineage>
</organism>
<dbReference type="EMBL" id="CAEY01000037">
    <property type="status" value="NOT_ANNOTATED_CDS"/>
    <property type="molecule type" value="Genomic_DNA"/>
</dbReference>
<reference evidence="1" key="2">
    <citation type="submission" date="2015-06" db="UniProtKB">
        <authorList>
            <consortium name="EnsemblMetazoa"/>
        </authorList>
    </citation>
    <scope>IDENTIFICATION</scope>
</reference>
<sequence>MKETLQFSPPGIAASTCRQIIFNQQFDSSNKDIQKDFWVSLFFKLPANWIH</sequence>
<dbReference type="EnsemblMetazoa" id="tetur10g03340.1">
    <property type="protein sequence ID" value="tetur10g03340.1"/>
    <property type="gene ID" value="tetur10g03340"/>
</dbReference>